<dbReference type="EMBL" id="JAZDDF010000001">
    <property type="protein sequence ID" value="MEE1971163.1"/>
    <property type="molecule type" value="Genomic_DNA"/>
</dbReference>
<feature type="transmembrane region" description="Helical" evidence="6">
    <location>
        <begin position="7"/>
        <end position="25"/>
    </location>
</feature>
<dbReference type="PANTHER" id="PTHR32060">
    <property type="entry name" value="TAIL-SPECIFIC PROTEASE"/>
    <property type="match status" value="1"/>
</dbReference>
<evidence type="ECO:0000313" key="9">
    <source>
        <dbReference type="EMBL" id="MEE1971163.1"/>
    </source>
</evidence>
<evidence type="ECO:0000259" key="8">
    <source>
        <dbReference type="SMART" id="SM00245"/>
    </source>
</evidence>
<comment type="caution">
    <text evidence="9">The sequence shown here is derived from an EMBL/GenBank/DDBJ whole genome shotgun (WGS) entry which is preliminary data.</text>
</comment>
<dbReference type="Gene3D" id="3.30.750.44">
    <property type="match status" value="1"/>
</dbReference>
<dbReference type="Gene3D" id="3.90.226.10">
    <property type="entry name" value="2-enoyl-CoA Hydratase, Chain A, domain 1"/>
    <property type="match status" value="1"/>
</dbReference>
<dbReference type="SUPFAM" id="SSF50156">
    <property type="entry name" value="PDZ domain-like"/>
    <property type="match status" value="1"/>
</dbReference>
<organism evidence="9 10">
    <name type="scientific">Maribacter flavus</name>
    <dbReference type="NCBI Taxonomy" id="1658664"/>
    <lineage>
        <taxon>Bacteria</taxon>
        <taxon>Pseudomonadati</taxon>
        <taxon>Bacteroidota</taxon>
        <taxon>Flavobacteriia</taxon>
        <taxon>Flavobacteriales</taxon>
        <taxon>Flavobacteriaceae</taxon>
        <taxon>Maribacter</taxon>
    </lineage>
</organism>
<keyword evidence="2 5" id="KW-0645">Protease</keyword>
<dbReference type="InterPro" id="IPR029045">
    <property type="entry name" value="ClpP/crotonase-like_dom_sf"/>
</dbReference>
<dbReference type="Gene3D" id="2.30.42.10">
    <property type="match status" value="1"/>
</dbReference>
<evidence type="ECO:0000256" key="1">
    <source>
        <dbReference type="ARBA" id="ARBA00009179"/>
    </source>
</evidence>
<dbReference type="Proteomes" id="UP001343698">
    <property type="component" value="Unassembled WGS sequence"/>
</dbReference>
<dbReference type="RefSeq" id="WP_272635758.1">
    <property type="nucleotide sequence ID" value="NZ_JAZDDF010000001.1"/>
</dbReference>
<feature type="domain" description="PDZ" evidence="7">
    <location>
        <begin position="100"/>
        <end position="175"/>
    </location>
</feature>
<keyword evidence="4 5" id="KW-0720">Serine protease</keyword>
<dbReference type="InterPro" id="IPR005151">
    <property type="entry name" value="Tail-specific_protease"/>
</dbReference>
<reference evidence="9 10" key="1">
    <citation type="submission" date="2024-01" db="EMBL/GenBank/DDBJ databases">
        <title>Maribacter spp. originated from different algae showed divergent polysaccharides utilization ability.</title>
        <authorList>
            <person name="Wang H."/>
            <person name="Wu Y."/>
        </authorList>
    </citation>
    <scope>NUCLEOTIDE SEQUENCE [LARGE SCALE GENOMIC DNA]</scope>
    <source>
        <strain evidence="9 10">KPT27_14</strain>
    </source>
</reference>
<accession>A0ABU7IEM1</accession>
<protein>
    <submittedName>
        <fullName evidence="9">S41 family peptidase</fullName>
    </submittedName>
</protein>
<feature type="domain" description="Tail specific protease" evidence="8">
    <location>
        <begin position="177"/>
        <end position="359"/>
    </location>
</feature>
<gene>
    <name evidence="9" type="ORF">V1H85_01820</name>
</gene>
<dbReference type="CDD" id="cd07560">
    <property type="entry name" value="Peptidase_S41_CPP"/>
    <property type="match status" value="1"/>
</dbReference>
<dbReference type="Pfam" id="PF13180">
    <property type="entry name" value="PDZ_2"/>
    <property type="match status" value="1"/>
</dbReference>
<evidence type="ECO:0000256" key="3">
    <source>
        <dbReference type="ARBA" id="ARBA00022801"/>
    </source>
</evidence>
<dbReference type="InterPro" id="IPR004447">
    <property type="entry name" value="Peptidase_S41A"/>
</dbReference>
<proteinExistence type="inferred from homology"/>
<dbReference type="InterPro" id="IPR001478">
    <property type="entry name" value="PDZ"/>
</dbReference>
<dbReference type="SUPFAM" id="SSF52096">
    <property type="entry name" value="ClpP/crotonase"/>
    <property type="match status" value="1"/>
</dbReference>
<dbReference type="PANTHER" id="PTHR32060:SF30">
    <property type="entry name" value="CARBOXY-TERMINAL PROCESSING PROTEASE CTPA"/>
    <property type="match status" value="1"/>
</dbReference>
<comment type="similarity">
    <text evidence="1 5">Belongs to the peptidase S41A family.</text>
</comment>
<keyword evidence="6" id="KW-1133">Transmembrane helix</keyword>
<evidence type="ECO:0000313" key="10">
    <source>
        <dbReference type="Proteomes" id="UP001343698"/>
    </source>
</evidence>
<keyword evidence="10" id="KW-1185">Reference proteome</keyword>
<dbReference type="InterPro" id="IPR036034">
    <property type="entry name" value="PDZ_sf"/>
</dbReference>
<dbReference type="CDD" id="cd06782">
    <property type="entry name" value="cpPDZ_CPP-like"/>
    <property type="match status" value="1"/>
</dbReference>
<sequence>MKNKYTYLLPTIIALALAIGIFVGGKLNFNDTPEKLFTTNSKKDKLNRLIDYIDYEYVDDVNTDSIVDVTVNSILEKLDPHSVYIPEKEMTRVSENMKGDFVGVGINFYPYRDTISVIRAVKDGPSFAKGIKPGDRILMADNDTLYGKNMPSDLIVQKLKGKEGTPVKLRVYRKSEDRMFDVTVTRGVVPIKSVESFYMLTDDIGYIKVTRFAESTYDEFKSALKQLQKEGAHKLVLDLRDNPGGYLNIAEQMADEFLEDNKLILFTKNKKGKIDKTYATRRGSFEDKPVYVLINERSASASEIVAGALQDNDIGIIVGRRSFGKGLVQREMALGDGSAVRLTVSRYYTPTGRSIQKSYANGSKDYYERFTERYHSGEMVSVDSIKVADSLKFTTPKGKVVYGGGGIIPDEFVPIGTNEEEAVESMDSLGFLSFFVFEHLDENRELYADYTAEEFFRYFRVDDILFEKFVDYSLERNLKMNFYDFEDNIKLYLKASLAEQLFNANMHAKIKSVEDPMLLKVLELDNPTIQQGEAEAIESQN</sequence>
<evidence type="ECO:0000256" key="4">
    <source>
        <dbReference type="ARBA" id="ARBA00022825"/>
    </source>
</evidence>
<evidence type="ECO:0000256" key="6">
    <source>
        <dbReference type="SAM" id="Phobius"/>
    </source>
</evidence>
<dbReference type="SMART" id="SM00228">
    <property type="entry name" value="PDZ"/>
    <property type="match status" value="1"/>
</dbReference>
<dbReference type="Pfam" id="PF03572">
    <property type="entry name" value="Peptidase_S41"/>
    <property type="match status" value="1"/>
</dbReference>
<dbReference type="NCBIfam" id="TIGR00225">
    <property type="entry name" value="prc"/>
    <property type="match status" value="1"/>
</dbReference>
<evidence type="ECO:0000256" key="5">
    <source>
        <dbReference type="RuleBase" id="RU004404"/>
    </source>
</evidence>
<keyword evidence="6" id="KW-0812">Transmembrane</keyword>
<keyword evidence="3 5" id="KW-0378">Hydrolase</keyword>
<evidence type="ECO:0000256" key="2">
    <source>
        <dbReference type="ARBA" id="ARBA00022670"/>
    </source>
</evidence>
<dbReference type="SMART" id="SM00245">
    <property type="entry name" value="TSPc"/>
    <property type="match status" value="1"/>
</dbReference>
<evidence type="ECO:0000259" key="7">
    <source>
        <dbReference type="SMART" id="SM00228"/>
    </source>
</evidence>
<keyword evidence="6" id="KW-0472">Membrane</keyword>
<name>A0ABU7IEM1_9FLAO</name>